<dbReference type="GO" id="GO:0005200">
    <property type="term" value="F:structural constituent of cytoskeleton"/>
    <property type="evidence" value="ECO:0007669"/>
    <property type="project" value="TreeGrafter"/>
</dbReference>
<evidence type="ECO:0000256" key="3">
    <source>
        <dbReference type="RuleBase" id="RU000685"/>
    </source>
</evidence>
<dbReference type="GO" id="GO:0007097">
    <property type="term" value="P:nuclear migration"/>
    <property type="evidence" value="ECO:0007669"/>
    <property type="project" value="TreeGrafter"/>
</dbReference>
<dbReference type="PROSITE" id="PS51841">
    <property type="entry name" value="LTD"/>
    <property type="match status" value="1"/>
</dbReference>
<dbReference type="PROSITE" id="PS00226">
    <property type="entry name" value="IF_ROD_1"/>
    <property type="match status" value="1"/>
</dbReference>
<dbReference type="InterPro" id="IPR018039">
    <property type="entry name" value="IF_conserved"/>
</dbReference>
<gene>
    <name evidence="7" type="ORF">KP79_PYT03604</name>
</gene>
<dbReference type="GO" id="GO:0031507">
    <property type="term" value="P:heterochromatin formation"/>
    <property type="evidence" value="ECO:0007669"/>
    <property type="project" value="TreeGrafter"/>
</dbReference>
<dbReference type="AlphaFoldDB" id="A0A210QJW4"/>
<dbReference type="PANTHER" id="PTHR45721">
    <property type="entry name" value="LAMIN DM0-RELATED"/>
    <property type="match status" value="1"/>
</dbReference>
<reference evidence="7 8" key="1">
    <citation type="journal article" date="2017" name="Nat. Ecol. Evol.">
        <title>Scallop genome provides insights into evolution of bilaterian karyotype and development.</title>
        <authorList>
            <person name="Wang S."/>
            <person name="Zhang J."/>
            <person name="Jiao W."/>
            <person name="Li J."/>
            <person name="Xun X."/>
            <person name="Sun Y."/>
            <person name="Guo X."/>
            <person name="Huan P."/>
            <person name="Dong B."/>
            <person name="Zhang L."/>
            <person name="Hu X."/>
            <person name="Sun X."/>
            <person name="Wang J."/>
            <person name="Zhao C."/>
            <person name="Wang Y."/>
            <person name="Wang D."/>
            <person name="Huang X."/>
            <person name="Wang R."/>
            <person name="Lv J."/>
            <person name="Li Y."/>
            <person name="Zhang Z."/>
            <person name="Liu B."/>
            <person name="Lu W."/>
            <person name="Hui Y."/>
            <person name="Liang J."/>
            <person name="Zhou Z."/>
            <person name="Hou R."/>
            <person name="Li X."/>
            <person name="Liu Y."/>
            <person name="Li H."/>
            <person name="Ning X."/>
            <person name="Lin Y."/>
            <person name="Zhao L."/>
            <person name="Xing Q."/>
            <person name="Dou J."/>
            <person name="Li Y."/>
            <person name="Mao J."/>
            <person name="Guo H."/>
            <person name="Dou H."/>
            <person name="Li T."/>
            <person name="Mu C."/>
            <person name="Jiang W."/>
            <person name="Fu Q."/>
            <person name="Fu X."/>
            <person name="Miao Y."/>
            <person name="Liu J."/>
            <person name="Yu Q."/>
            <person name="Li R."/>
            <person name="Liao H."/>
            <person name="Li X."/>
            <person name="Kong Y."/>
            <person name="Jiang Z."/>
            <person name="Chourrout D."/>
            <person name="Li R."/>
            <person name="Bao Z."/>
        </authorList>
    </citation>
    <scope>NUCLEOTIDE SEQUENCE [LARGE SCALE GENOMIC DNA]</scope>
    <source>
        <strain evidence="7 8">PY_sf001</strain>
    </source>
</reference>
<organism evidence="7 8">
    <name type="scientific">Mizuhopecten yessoensis</name>
    <name type="common">Japanese scallop</name>
    <name type="synonym">Patinopecten yessoensis</name>
    <dbReference type="NCBI Taxonomy" id="6573"/>
    <lineage>
        <taxon>Eukaryota</taxon>
        <taxon>Metazoa</taxon>
        <taxon>Spiralia</taxon>
        <taxon>Lophotrochozoa</taxon>
        <taxon>Mollusca</taxon>
        <taxon>Bivalvia</taxon>
        <taxon>Autobranchia</taxon>
        <taxon>Pteriomorphia</taxon>
        <taxon>Pectinida</taxon>
        <taxon>Pectinoidea</taxon>
        <taxon>Pectinidae</taxon>
        <taxon>Mizuhopecten</taxon>
    </lineage>
</organism>
<evidence type="ECO:0000256" key="2">
    <source>
        <dbReference type="ARBA" id="ARBA00023054"/>
    </source>
</evidence>
<keyword evidence="2 4" id="KW-0175">Coiled coil</keyword>
<feature type="domain" description="IF rod" evidence="6">
    <location>
        <begin position="83"/>
        <end position="437"/>
    </location>
</feature>
<dbReference type="GO" id="GO:0005652">
    <property type="term" value="C:nuclear lamina"/>
    <property type="evidence" value="ECO:0007669"/>
    <property type="project" value="TreeGrafter"/>
</dbReference>
<dbReference type="InterPro" id="IPR036415">
    <property type="entry name" value="Lamin_tail_dom_sf"/>
</dbReference>
<accession>A0A210QJW4</accession>
<name>A0A210QJW4_MIZYE</name>
<keyword evidence="8" id="KW-1185">Reference proteome</keyword>
<dbReference type="SUPFAM" id="SSF90257">
    <property type="entry name" value="Myosin rod fragments"/>
    <property type="match status" value="1"/>
</dbReference>
<dbReference type="SUPFAM" id="SSF64593">
    <property type="entry name" value="Intermediate filament protein, coiled coil region"/>
    <property type="match status" value="1"/>
</dbReference>
<dbReference type="InterPro" id="IPR039008">
    <property type="entry name" value="IF_rod_dom"/>
</dbReference>
<evidence type="ECO:0000256" key="1">
    <source>
        <dbReference type="ARBA" id="ARBA00022754"/>
    </source>
</evidence>
<dbReference type="GO" id="GO:0051664">
    <property type="term" value="P:nuclear pore localization"/>
    <property type="evidence" value="ECO:0007669"/>
    <property type="project" value="TreeGrafter"/>
</dbReference>
<evidence type="ECO:0000313" key="7">
    <source>
        <dbReference type="EMBL" id="OWF48901.1"/>
    </source>
</evidence>
<sequence>MSKNTAKLGSHDKGIVIRRTTTAGPHGRLSMGGMGSMGGSMMGGGSMSMSRMSMGGGVRLPPGSASSVTSEHIQGVKDKNIMEKKAIQECNRKLAKRVETEKFLSAQNKILLHELEMLRGKKNLDRTDIEKQCLQEIEAYKDRVSQADKDKAEASARIANLEDQVHDIGKLNETLEGEIAARIKQIERLNTQVGDMEGENGTLRRTVGTQEDEIKRLKMNIQDHKQNLDDARKNLEEECRLRIEAELDRNLAVEERDFLIGCLTKENEELKKLINTDVGQLDIKNLWKGEITSCIKQLQEDNDIELARIKQDFAARYDSQMQQINAGQMKDNANIVKLESEISRLKNKHVDQGPLIADLNAKLNALKMENEKLSDEMSEARERYEQDRCDHMATIESLTCEMTDLLNRFRELQDQKLSLETEIATYRRLLEGEEDSMERFVSDSSGARSRGADSLNDLVQTSSSMGGGSQFSSSSEGKVFIKKKATGHLCIEEAQGSGHFVTLAYGTKEKKPSGPMNLLGWKVCRQMEGDTAYYAVYEFTSDYTLQPGGKMKIFGSNYKNESSKRKEDLVANFPTWSSGGGRFSLLDPSKAEKGFLTIEFR</sequence>
<comment type="caution">
    <text evidence="7">The sequence shown here is derived from an EMBL/GenBank/DDBJ whole genome shotgun (WGS) entry which is preliminary data.</text>
</comment>
<keyword evidence="1 3" id="KW-0403">Intermediate filament</keyword>
<dbReference type="Gene3D" id="1.20.5.170">
    <property type="match status" value="1"/>
</dbReference>
<evidence type="ECO:0000256" key="4">
    <source>
        <dbReference type="SAM" id="Coils"/>
    </source>
</evidence>
<dbReference type="Proteomes" id="UP000242188">
    <property type="component" value="Unassembled WGS sequence"/>
</dbReference>
<comment type="similarity">
    <text evidence="3">Belongs to the intermediate filament family.</text>
</comment>
<dbReference type="GO" id="GO:0090435">
    <property type="term" value="P:protein localization to nuclear envelope"/>
    <property type="evidence" value="ECO:0007669"/>
    <property type="project" value="TreeGrafter"/>
</dbReference>
<protein>
    <submittedName>
        <fullName evidence="7">70 kDa neurofilament protein</fullName>
    </submittedName>
</protein>
<dbReference type="Gene3D" id="2.60.40.1260">
    <property type="entry name" value="Lamin Tail domain"/>
    <property type="match status" value="1"/>
</dbReference>
<dbReference type="STRING" id="6573.A0A210QJW4"/>
<evidence type="ECO:0000259" key="5">
    <source>
        <dbReference type="PROSITE" id="PS51841"/>
    </source>
</evidence>
<feature type="coiled-coil region" evidence="4">
    <location>
        <begin position="137"/>
        <end position="248"/>
    </location>
</feature>
<dbReference type="GO" id="GO:0006998">
    <property type="term" value="P:nuclear envelope organization"/>
    <property type="evidence" value="ECO:0007669"/>
    <property type="project" value="TreeGrafter"/>
</dbReference>
<dbReference type="GO" id="GO:0005882">
    <property type="term" value="C:intermediate filament"/>
    <property type="evidence" value="ECO:0007669"/>
    <property type="project" value="UniProtKB-KW"/>
</dbReference>
<feature type="domain" description="LTD" evidence="5">
    <location>
        <begin position="467"/>
        <end position="601"/>
    </location>
</feature>
<dbReference type="Pfam" id="PF00038">
    <property type="entry name" value="Filament"/>
    <property type="match status" value="1"/>
</dbReference>
<evidence type="ECO:0000313" key="8">
    <source>
        <dbReference type="Proteomes" id="UP000242188"/>
    </source>
</evidence>
<dbReference type="OrthoDB" id="2441647at2759"/>
<dbReference type="SMART" id="SM01391">
    <property type="entry name" value="Filament"/>
    <property type="match status" value="1"/>
</dbReference>
<evidence type="ECO:0000259" key="6">
    <source>
        <dbReference type="PROSITE" id="PS51842"/>
    </source>
</evidence>
<dbReference type="InterPro" id="IPR001322">
    <property type="entry name" value="Lamin_tail_dom"/>
</dbReference>
<dbReference type="PROSITE" id="PS51842">
    <property type="entry name" value="IF_ROD_2"/>
    <property type="match status" value="1"/>
</dbReference>
<dbReference type="SUPFAM" id="SSF74853">
    <property type="entry name" value="Lamin A/C globular tail domain"/>
    <property type="match status" value="1"/>
</dbReference>
<feature type="coiled-coil region" evidence="4">
    <location>
        <begin position="328"/>
        <end position="429"/>
    </location>
</feature>
<proteinExistence type="inferred from homology"/>
<dbReference type="PANTHER" id="PTHR45721:SF12">
    <property type="entry name" value="INTERMEDIATE FILAMENT PROTEIN IFA-1"/>
    <property type="match status" value="1"/>
</dbReference>
<dbReference type="EMBL" id="NEDP02003352">
    <property type="protein sequence ID" value="OWF48901.1"/>
    <property type="molecule type" value="Genomic_DNA"/>
</dbReference>